<dbReference type="AlphaFoldDB" id="A0A9X2U8U7"/>
<feature type="transmembrane region" description="Helical" evidence="2">
    <location>
        <begin position="894"/>
        <end position="916"/>
    </location>
</feature>
<feature type="compositionally biased region" description="Low complexity" evidence="1">
    <location>
        <begin position="498"/>
        <end position="512"/>
    </location>
</feature>
<feature type="transmembrane region" description="Helical" evidence="2">
    <location>
        <begin position="358"/>
        <end position="374"/>
    </location>
</feature>
<dbReference type="SUPFAM" id="SSF82714">
    <property type="entry name" value="Multidrug efflux transporter AcrB TolC docking domain, DN and DC subdomains"/>
    <property type="match status" value="2"/>
</dbReference>
<protein>
    <submittedName>
        <fullName evidence="4">Multidrug efflux pump subunit AcrB</fullName>
    </submittedName>
</protein>
<dbReference type="PROSITE" id="PS50156">
    <property type="entry name" value="SSD"/>
    <property type="match status" value="1"/>
</dbReference>
<feature type="transmembrane region" description="Helical" evidence="2">
    <location>
        <begin position="12"/>
        <end position="32"/>
    </location>
</feature>
<dbReference type="GO" id="GO:0042910">
    <property type="term" value="F:xenobiotic transmembrane transporter activity"/>
    <property type="evidence" value="ECO:0007669"/>
    <property type="project" value="TreeGrafter"/>
</dbReference>
<dbReference type="Pfam" id="PF00873">
    <property type="entry name" value="ACR_tran"/>
    <property type="match status" value="1"/>
</dbReference>
<dbReference type="Gene3D" id="3.30.70.1440">
    <property type="entry name" value="Multidrug efflux transporter AcrB pore domain"/>
    <property type="match status" value="1"/>
</dbReference>
<evidence type="ECO:0000313" key="5">
    <source>
        <dbReference type="Proteomes" id="UP001155010"/>
    </source>
</evidence>
<dbReference type="SUPFAM" id="SSF82866">
    <property type="entry name" value="Multidrug efflux transporter AcrB transmembrane domain"/>
    <property type="match status" value="2"/>
</dbReference>
<evidence type="ECO:0000256" key="2">
    <source>
        <dbReference type="SAM" id="Phobius"/>
    </source>
</evidence>
<dbReference type="PRINTS" id="PR00702">
    <property type="entry name" value="ACRIFLAVINRP"/>
</dbReference>
<dbReference type="PANTHER" id="PTHR32063">
    <property type="match status" value="1"/>
</dbReference>
<organism evidence="4 5">
    <name type="scientific">Salinibacter ruber</name>
    <dbReference type="NCBI Taxonomy" id="146919"/>
    <lineage>
        <taxon>Bacteria</taxon>
        <taxon>Pseudomonadati</taxon>
        <taxon>Rhodothermota</taxon>
        <taxon>Rhodothermia</taxon>
        <taxon>Rhodothermales</taxon>
        <taxon>Salinibacteraceae</taxon>
        <taxon>Salinibacter</taxon>
    </lineage>
</organism>
<dbReference type="PANTHER" id="PTHR32063:SF24">
    <property type="entry name" value="CATION EFFLUX SYSTEM (ACRB_ACRD_ACRF FAMILY)"/>
    <property type="match status" value="1"/>
</dbReference>
<feature type="transmembrane region" description="Helical" evidence="2">
    <location>
        <begin position="428"/>
        <end position="448"/>
    </location>
</feature>
<gene>
    <name evidence="4" type="ORF">GGP83_001759</name>
</gene>
<keyword evidence="2" id="KW-1133">Transmembrane helix</keyword>
<feature type="transmembrane region" description="Helical" evidence="2">
    <location>
        <begin position="460"/>
        <end position="483"/>
    </location>
</feature>
<dbReference type="EMBL" id="JANUBB010000006">
    <property type="protein sequence ID" value="MCS3951807.1"/>
    <property type="molecule type" value="Genomic_DNA"/>
</dbReference>
<name>A0A9X2U8U7_9BACT</name>
<dbReference type="Gene3D" id="3.30.2090.10">
    <property type="entry name" value="Multidrug efflux transporter AcrB TolC docking domain, DN and DC subdomains"/>
    <property type="match status" value="2"/>
</dbReference>
<dbReference type="Gene3D" id="3.30.70.1320">
    <property type="entry name" value="Multidrug efflux transporter AcrB pore domain like"/>
    <property type="match status" value="1"/>
</dbReference>
<keyword evidence="2" id="KW-0472">Membrane</keyword>
<dbReference type="Gene3D" id="1.20.1640.10">
    <property type="entry name" value="Multidrug efflux transporter AcrB transmembrane domain"/>
    <property type="match status" value="2"/>
</dbReference>
<proteinExistence type="predicted"/>
<dbReference type="Gene3D" id="3.30.70.1430">
    <property type="entry name" value="Multidrug efflux transporter AcrB pore domain"/>
    <property type="match status" value="2"/>
</dbReference>
<feature type="transmembrane region" description="Helical" evidence="2">
    <location>
        <begin position="865"/>
        <end position="887"/>
    </location>
</feature>
<evidence type="ECO:0000259" key="3">
    <source>
        <dbReference type="PROSITE" id="PS50156"/>
    </source>
</evidence>
<comment type="caution">
    <text evidence="4">The sequence shown here is derived from an EMBL/GenBank/DDBJ whole genome shotgun (WGS) entry which is preliminary data.</text>
</comment>
<dbReference type="GO" id="GO:0005886">
    <property type="term" value="C:plasma membrane"/>
    <property type="evidence" value="ECO:0007669"/>
    <property type="project" value="TreeGrafter"/>
</dbReference>
<feature type="domain" description="SSD" evidence="3">
    <location>
        <begin position="368"/>
        <end position="485"/>
    </location>
</feature>
<feature type="region of interest" description="Disordered" evidence="1">
    <location>
        <begin position="490"/>
        <end position="512"/>
    </location>
</feature>
<evidence type="ECO:0000256" key="1">
    <source>
        <dbReference type="SAM" id="MobiDB-lite"/>
    </source>
</evidence>
<feature type="transmembrane region" description="Helical" evidence="2">
    <location>
        <begin position="922"/>
        <end position="945"/>
    </location>
</feature>
<feature type="transmembrane region" description="Helical" evidence="2">
    <location>
        <begin position="332"/>
        <end position="351"/>
    </location>
</feature>
<feature type="transmembrane region" description="Helical" evidence="2">
    <location>
        <begin position="997"/>
        <end position="1020"/>
    </location>
</feature>
<feature type="transmembrane region" description="Helical" evidence="2">
    <location>
        <begin position="966"/>
        <end position="985"/>
    </location>
</feature>
<dbReference type="RefSeq" id="WP_259081876.1">
    <property type="nucleotide sequence ID" value="NZ_JANTZN010000005.1"/>
</dbReference>
<feature type="transmembrane region" description="Helical" evidence="2">
    <location>
        <begin position="386"/>
        <end position="408"/>
    </location>
</feature>
<keyword evidence="2" id="KW-0812">Transmembrane</keyword>
<accession>A0A9X2U8U7</accession>
<feature type="transmembrane region" description="Helical" evidence="2">
    <location>
        <begin position="539"/>
        <end position="564"/>
    </location>
</feature>
<dbReference type="Proteomes" id="UP001155010">
    <property type="component" value="Unassembled WGS sequence"/>
</dbReference>
<dbReference type="InterPro" id="IPR027463">
    <property type="entry name" value="AcrB_DN_DC_subdom"/>
</dbReference>
<evidence type="ECO:0000313" key="4">
    <source>
        <dbReference type="EMBL" id="MCS3951807.1"/>
    </source>
</evidence>
<dbReference type="InterPro" id="IPR001036">
    <property type="entry name" value="Acrflvin-R"/>
</dbReference>
<reference evidence="4" key="1">
    <citation type="submission" date="2022-08" db="EMBL/GenBank/DDBJ databases">
        <title>Genomic Encyclopedia of Type Strains, Phase V (KMG-V): Genome sequencing to study the core and pangenomes of soil and plant-associated prokaryotes.</title>
        <authorList>
            <person name="Whitman W."/>
        </authorList>
    </citation>
    <scope>NUCLEOTIDE SEQUENCE</scope>
    <source>
        <strain evidence="4">SP2017</strain>
    </source>
</reference>
<dbReference type="SUPFAM" id="SSF82693">
    <property type="entry name" value="Multidrug efflux transporter AcrB pore domain, PN1, PN2, PC1 and PC2 subdomains"/>
    <property type="match status" value="2"/>
</dbReference>
<sequence length="1026" mass="109503">MKITKLALDNAPFTAIVLLLVTLLGAVSFWTMPRSEDPQFETATVRVAAVYPGASPQDIESLVVDLIEDEADELEDVDQIESTIQNGVAVTTVEFQSTVSADDAEEEVQRAVSQVESDLPGGVRDLSVEAFRTTDVSIYQAALVSETASYPTLQEAAERLAARLERTGGVKEAETWAHPEQEVRVNLNLERLRETELSLGQFAQRLEADAQNAPGGDLNVGRRQFNVQTTGDYESLEEIRSTVVGQSGSGLVHLADVAGVKKTTEEVIHRARVNGTRAVFVTATQRAGANIFTVTERIKHSLDAVKSELPGDIALREVFDQSESVADRVHGFLWNLLQGLLLIGGVVLLALGWRTSGIVLTAIPLSILITIYGLDVTGFGLQQISIVGLIIALGLLVDDAIVVVERVARFREQGASVREAILKSMDEVGGALASTSATSILAFLPIVLMQSGSGDFIRSLPVTVIYALAASLLVTLTITPLLAAYGLGSRDGEDASEPDTPTSTTGDSDQTTGHLGWVLPAMADGAYQRALQWALRRRWIVIGGAALALAGSLALFPLIGVSFFPQAEKPQFLVNVTTPEGSSRAATDRAVRRVEEWLDGRDDVRRYAANVGRDNPMVYYNVTPRRQRATVGQVYVEATSADRVPTIASELETDLGDVPGVEYDTEIFKNGPPVEAPVAIKMIGPELPMLRDLAADVEATLEQTPGTKNVDNPLAERKIDLHVDVDRRRAGMLGVPLPRVDRAVRMAVDGLPVAEYRGAGGKEHDIVVSLPGEPQPTDLARLAVTSARGAAVPLRQVAQVELEREPARIDHFNTERAVTVTADVAPGQSAVGVTQAVVERLGEKRLPPGYRTFIGGELEAQSEGFGGLLFALIGAVFGILAVLVLQFGSVRQALIILTAIPLSVIGAFPALLITGYTFSFTAFVGFTSLAGIVVNNSTLLVDYANRLRAKGHSVLDAAVEAGQTRFAPILLTAITTIGGVLPLTLSGSSLWSPLGWVLIGGLLVATLLTLLVVPVLYTLLAAEPAA</sequence>
<dbReference type="InterPro" id="IPR000731">
    <property type="entry name" value="SSD"/>
</dbReference>